<keyword evidence="3" id="KW-1185">Reference proteome</keyword>
<proteinExistence type="predicted"/>
<sequence length="354" mass="40515">MSRATSCHNKRRRHSSEPTPSQVLISDRSLRKKIFHELDSENESMIEGTEKISSTTSPSSVIPQDQMTQQQSLFTDKDVTRLANAVKTIMLDDLRKELKAELQMYVNNITSPLYNEIEKLKLDNFNLKKSMNDIPSINKKIDDLEQHSRTCCIRISGVTQTKDEDTTKLVCDIAGKLNVDLNPNDISVSHRLPTEKGHKQIIARFTHSNKRTELLKASKKIKEVIELKNVGISQYLTKTRGKIAYLAREAVRRGNLKQTSVWDGKIFMTDNNDNKHVVTTESEFHQVVSYSSSTEQHFSASSNQQYPQPNHPSFPIRSPMSTFPPPMMQQHSSYPPGGMYNPQMFQMQQPPRFY</sequence>
<feature type="region of interest" description="Disordered" evidence="1">
    <location>
        <begin position="1"/>
        <end position="23"/>
    </location>
</feature>
<evidence type="ECO:0000313" key="3">
    <source>
        <dbReference type="Proteomes" id="UP000507470"/>
    </source>
</evidence>
<dbReference type="EMBL" id="CACVKT020008522">
    <property type="protein sequence ID" value="CAC5415949.1"/>
    <property type="molecule type" value="Genomic_DNA"/>
</dbReference>
<dbReference type="AlphaFoldDB" id="A0A6J8E545"/>
<reference evidence="2 3" key="1">
    <citation type="submission" date="2020-06" db="EMBL/GenBank/DDBJ databases">
        <authorList>
            <person name="Li R."/>
            <person name="Bekaert M."/>
        </authorList>
    </citation>
    <scope>NUCLEOTIDE SEQUENCE [LARGE SCALE GENOMIC DNA]</scope>
    <source>
        <strain evidence="3">wild</strain>
    </source>
</reference>
<protein>
    <submittedName>
        <fullName evidence="2">Uncharacterized protein</fullName>
    </submittedName>
</protein>
<organism evidence="2 3">
    <name type="scientific">Mytilus coruscus</name>
    <name type="common">Sea mussel</name>
    <dbReference type="NCBI Taxonomy" id="42192"/>
    <lineage>
        <taxon>Eukaryota</taxon>
        <taxon>Metazoa</taxon>
        <taxon>Spiralia</taxon>
        <taxon>Lophotrochozoa</taxon>
        <taxon>Mollusca</taxon>
        <taxon>Bivalvia</taxon>
        <taxon>Autobranchia</taxon>
        <taxon>Pteriomorphia</taxon>
        <taxon>Mytilida</taxon>
        <taxon>Mytiloidea</taxon>
        <taxon>Mytilidae</taxon>
        <taxon>Mytilinae</taxon>
        <taxon>Mytilus</taxon>
    </lineage>
</organism>
<feature type="region of interest" description="Disordered" evidence="1">
    <location>
        <begin position="43"/>
        <end position="64"/>
    </location>
</feature>
<accession>A0A6J8E545</accession>
<evidence type="ECO:0000313" key="2">
    <source>
        <dbReference type="EMBL" id="CAC5415949.1"/>
    </source>
</evidence>
<name>A0A6J8E545_MYTCO</name>
<dbReference type="OrthoDB" id="10046076at2759"/>
<evidence type="ECO:0000256" key="1">
    <source>
        <dbReference type="SAM" id="MobiDB-lite"/>
    </source>
</evidence>
<feature type="compositionally biased region" description="Low complexity" evidence="1">
    <location>
        <begin position="52"/>
        <end position="63"/>
    </location>
</feature>
<dbReference type="Proteomes" id="UP000507470">
    <property type="component" value="Unassembled WGS sequence"/>
</dbReference>
<gene>
    <name evidence="2" type="ORF">MCOR_48598</name>
</gene>